<organism evidence="2 3">
    <name type="scientific">Pararge aegeria aegeria</name>
    <dbReference type="NCBI Taxonomy" id="348720"/>
    <lineage>
        <taxon>Eukaryota</taxon>
        <taxon>Metazoa</taxon>
        <taxon>Ecdysozoa</taxon>
        <taxon>Arthropoda</taxon>
        <taxon>Hexapoda</taxon>
        <taxon>Insecta</taxon>
        <taxon>Pterygota</taxon>
        <taxon>Neoptera</taxon>
        <taxon>Endopterygota</taxon>
        <taxon>Lepidoptera</taxon>
        <taxon>Glossata</taxon>
        <taxon>Ditrysia</taxon>
        <taxon>Papilionoidea</taxon>
        <taxon>Nymphalidae</taxon>
        <taxon>Satyrinae</taxon>
        <taxon>Satyrini</taxon>
        <taxon>Parargina</taxon>
        <taxon>Pararge</taxon>
    </lineage>
</organism>
<dbReference type="Proteomes" id="UP000838756">
    <property type="component" value="Unassembled WGS sequence"/>
</dbReference>
<dbReference type="SUPFAM" id="SSF56112">
    <property type="entry name" value="Protein kinase-like (PK-like)"/>
    <property type="match status" value="1"/>
</dbReference>
<proteinExistence type="predicted"/>
<evidence type="ECO:0000313" key="3">
    <source>
        <dbReference type="Proteomes" id="UP000838756"/>
    </source>
</evidence>
<keyword evidence="3" id="KW-1185">Reference proteome</keyword>
<dbReference type="OrthoDB" id="3649325at2759"/>
<dbReference type="Gene3D" id="3.30.200.20">
    <property type="entry name" value="Phosphorylase Kinase, domain 1"/>
    <property type="match status" value="1"/>
</dbReference>
<protein>
    <submittedName>
        <fullName evidence="2">Jg22679 protein</fullName>
    </submittedName>
</protein>
<evidence type="ECO:0000256" key="1">
    <source>
        <dbReference type="SAM" id="MobiDB-lite"/>
    </source>
</evidence>
<gene>
    <name evidence="2" type="primary">jg22679</name>
    <name evidence="2" type="ORF">PAEG_LOCUS19063</name>
</gene>
<name>A0A8S4RW16_9NEOP</name>
<dbReference type="InterPro" id="IPR011009">
    <property type="entry name" value="Kinase-like_dom_sf"/>
</dbReference>
<reference evidence="2" key="1">
    <citation type="submission" date="2022-03" db="EMBL/GenBank/DDBJ databases">
        <authorList>
            <person name="Lindestad O."/>
        </authorList>
    </citation>
    <scope>NUCLEOTIDE SEQUENCE</scope>
</reference>
<comment type="caution">
    <text evidence="2">The sequence shown here is derived from an EMBL/GenBank/DDBJ whole genome shotgun (WGS) entry which is preliminary data.</text>
</comment>
<evidence type="ECO:0000313" key="2">
    <source>
        <dbReference type="EMBL" id="CAH2242832.1"/>
    </source>
</evidence>
<accession>A0A8S4RW16</accession>
<sequence length="95" mass="10603">MAKKLQMCGTEEEMREVAGRICRNYLHGAWKSVDPTDLDFKRISGGLSNFIYYVALPSDASKIGGYARDSSPEADDTRKPVLSSHSFTMDEPKKV</sequence>
<feature type="region of interest" description="Disordered" evidence="1">
    <location>
        <begin position="62"/>
        <end position="95"/>
    </location>
</feature>
<dbReference type="AlphaFoldDB" id="A0A8S4RW16"/>
<dbReference type="EMBL" id="CAKXAJ010025703">
    <property type="protein sequence ID" value="CAH2242832.1"/>
    <property type="molecule type" value="Genomic_DNA"/>
</dbReference>